<accession>A0A0N4YGW0</accession>
<comment type="catalytic activity">
    <reaction evidence="9 12">
        <text>O-phospho-L-seryl-[protein] + H2O = L-seryl-[protein] + phosphate</text>
        <dbReference type="Rhea" id="RHEA:20629"/>
        <dbReference type="Rhea" id="RHEA-COMP:9863"/>
        <dbReference type="Rhea" id="RHEA-COMP:11604"/>
        <dbReference type="ChEBI" id="CHEBI:15377"/>
        <dbReference type="ChEBI" id="CHEBI:29999"/>
        <dbReference type="ChEBI" id="CHEBI:43474"/>
        <dbReference type="ChEBI" id="CHEBI:83421"/>
        <dbReference type="EC" id="3.1.3.16"/>
    </reaction>
</comment>
<evidence type="ECO:0000256" key="4">
    <source>
        <dbReference type="ARBA" id="ARBA00022771"/>
    </source>
</evidence>
<gene>
    <name evidence="15" type="ORF">NBR_LOCUS16065</name>
</gene>
<reference evidence="15 16" key="2">
    <citation type="submission" date="2018-11" db="EMBL/GenBank/DDBJ databases">
        <authorList>
            <consortium name="Pathogen Informatics"/>
        </authorList>
    </citation>
    <scope>NUCLEOTIDE SEQUENCE [LARGE SCALE GENOMIC DNA]</scope>
</reference>
<evidence type="ECO:0000256" key="5">
    <source>
        <dbReference type="ARBA" id="ARBA00022801"/>
    </source>
</evidence>
<keyword evidence="4 12" id="KW-0863">Zinc-finger</keyword>
<dbReference type="GO" id="GO:0005737">
    <property type="term" value="C:cytoplasm"/>
    <property type="evidence" value="ECO:0007669"/>
    <property type="project" value="TreeGrafter"/>
</dbReference>
<evidence type="ECO:0000256" key="10">
    <source>
        <dbReference type="ARBA" id="ARBA00048336"/>
    </source>
</evidence>
<name>A0A0N4YGW0_NIPBR</name>
<evidence type="ECO:0000256" key="12">
    <source>
        <dbReference type="RuleBase" id="RU367080"/>
    </source>
</evidence>
<feature type="domain" description="RTR1-type" evidence="14">
    <location>
        <begin position="15"/>
        <end position="102"/>
    </location>
</feature>
<comment type="similarity">
    <text evidence="2 11 12">Belongs to the RPAP2 family.</text>
</comment>
<dbReference type="Pfam" id="PF04181">
    <property type="entry name" value="RPAP2_Rtr1"/>
    <property type="match status" value="1"/>
</dbReference>
<dbReference type="GO" id="GO:0008420">
    <property type="term" value="F:RNA polymerase II CTD heptapeptide repeat phosphatase activity"/>
    <property type="evidence" value="ECO:0007669"/>
    <property type="project" value="UniProtKB-UniRule"/>
</dbReference>
<evidence type="ECO:0000256" key="6">
    <source>
        <dbReference type="ARBA" id="ARBA00022833"/>
    </source>
</evidence>
<keyword evidence="8 12" id="KW-0539">Nucleus</keyword>
<evidence type="ECO:0000256" key="7">
    <source>
        <dbReference type="ARBA" id="ARBA00022912"/>
    </source>
</evidence>
<keyword evidence="7 12" id="KW-0904">Protein phosphatase</keyword>
<comment type="catalytic activity">
    <reaction evidence="10 12">
        <text>O-phospho-L-threonyl-[protein] + H2O = L-threonyl-[protein] + phosphate</text>
        <dbReference type="Rhea" id="RHEA:47004"/>
        <dbReference type="Rhea" id="RHEA-COMP:11060"/>
        <dbReference type="Rhea" id="RHEA-COMP:11605"/>
        <dbReference type="ChEBI" id="CHEBI:15377"/>
        <dbReference type="ChEBI" id="CHEBI:30013"/>
        <dbReference type="ChEBI" id="CHEBI:43474"/>
        <dbReference type="ChEBI" id="CHEBI:61977"/>
        <dbReference type="EC" id="3.1.3.16"/>
    </reaction>
</comment>
<dbReference type="EC" id="3.1.3.16" evidence="12"/>
<dbReference type="PANTHER" id="PTHR14732">
    <property type="entry name" value="RNA POLYMERASE II SUBUNIT B1 CTD PHOSPHATASE RPAP2-RELATED"/>
    <property type="match status" value="1"/>
</dbReference>
<dbReference type="OMA" id="LMDFYPS"/>
<evidence type="ECO:0000256" key="9">
    <source>
        <dbReference type="ARBA" id="ARBA00047761"/>
    </source>
</evidence>
<dbReference type="PANTHER" id="PTHR14732:SF0">
    <property type="entry name" value="RNA POLYMERASE II SUBUNIT B1 CTD PHOSPHATASE RPAP2-RELATED"/>
    <property type="match status" value="1"/>
</dbReference>
<evidence type="ECO:0000256" key="3">
    <source>
        <dbReference type="ARBA" id="ARBA00022723"/>
    </source>
</evidence>
<dbReference type="GO" id="GO:0008270">
    <property type="term" value="F:zinc ion binding"/>
    <property type="evidence" value="ECO:0007669"/>
    <property type="project" value="UniProtKB-KW"/>
</dbReference>
<dbReference type="EMBL" id="UYSL01022018">
    <property type="protein sequence ID" value="VDL79659.1"/>
    <property type="molecule type" value="Genomic_DNA"/>
</dbReference>
<reference evidence="17" key="1">
    <citation type="submission" date="2017-02" db="UniProtKB">
        <authorList>
            <consortium name="WormBaseParasite"/>
        </authorList>
    </citation>
    <scope>IDENTIFICATION</scope>
</reference>
<dbReference type="GO" id="GO:0005634">
    <property type="term" value="C:nucleus"/>
    <property type="evidence" value="ECO:0007669"/>
    <property type="project" value="UniProtKB-SubCell"/>
</dbReference>
<dbReference type="STRING" id="27835.A0A0N4YGW0"/>
<evidence type="ECO:0000313" key="16">
    <source>
        <dbReference type="Proteomes" id="UP000271162"/>
    </source>
</evidence>
<keyword evidence="5 12" id="KW-0378">Hydrolase</keyword>
<proteinExistence type="inferred from homology"/>
<feature type="compositionally biased region" description="Polar residues" evidence="13">
    <location>
        <begin position="221"/>
        <end position="234"/>
    </location>
</feature>
<evidence type="ECO:0000256" key="2">
    <source>
        <dbReference type="ARBA" id="ARBA00005676"/>
    </source>
</evidence>
<evidence type="ECO:0000313" key="15">
    <source>
        <dbReference type="EMBL" id="VDL79659.1"/>
    </source>
</evidence>
<keyword evidence="3 12" id="KW-0479">Metal-binding</keyword>
<feature type="region of interest" description="Disordered" evidence="13">
    <location>
        <begin position="178"/>
        <end position="306"/>
    </location>
</feature>
<dbReference type="Gene3D" id="1.25.40.820">
    <property type="match status" value="1"/>
</dbReference>
<keyword evidence="6 12" id="KW-0862">Zinc</keyword>
<dbReference type="Proteomes" id="UP000271162">
    <property type="component" value="Unassembled WGS sequence"/>
</dbReference>
<evidence type="ECO:0000259" key="14">
    <source>
        <dbReference type="PROSITE" id="PS51479"/>
    </source>
</evidence>
<evidence type="ECO:0000313" key="17">
    <source>
        <dbReference type="WBParaSite" id="NBR_0001606401-mRNA-1"/>
    </source>
</evidence>
<evidence type="ECO:0000256" key="11">
    <source>
        <dbReference type="PROSITE-ProRule" id="PRU00812"/>
    </source>
</evidence>
<evidence type="ECO:0000256" key="13">
    <source>
        <dbReference type="SAM" id="MobiDB-lite"/>
    </source>
</evidence>
<dbReference type="PROSITE" id="PS51479">
    <property type="entry name" value="ZF_RTR1"/>
    <property type="match status" value="1"/>
</dbReference>
<organism evidence="17">
    <name type="scientific">Nippostrongylus brasiliensis</name>
    <name type="common">Rat hookworm</name>
    <dbReference type="NCBI Taxonomy" id="27835"/>
    <lineage>
        <taxon>Eukaryota</taxon>
        <taxon>Metazoa</taxon>
        <taxon>Ecdysozoa</taxon>
        <taxon>Nematoda</taxon>
        <taxon>Chromadorea</taxon>
        <taxon>Rhabditida</taxon>
        <taxon>Rhabditina</taxon>
        <taxon>Rhabditomorpha</taxon>
        <taxon>Strongyloidea</taxon>
        <taxon>Heligmosomidae</taxon>
        <taxon>Nippostrongylus</taxon>
    </lineage>
</organism>
<sequence length="498" mass="56079">MCKQESLDINFYHTFQLPFLHCTSWDEVVEERFLGNPRLCGFPTCGEGVISRTKKQKYHIDRMACKIFEYRMESDMYCSRACMLRSASIRAQLADEPLWLSGDVSRRMRVSFKIENACEQDTKKTVEIEVVRAVEEKLSDLRIREADSSTESDADDDADHETNVEGFLDSVASMLVPEESADTECNPPKATTATLPEPSKKGLNAPSTNKISPTCKANPKVKTSISPSCTQNSRLPDVQMSSKHRFTSSELEKLSRLRSKYSTRGQKKPILVDHMPSPLSLSAAEKPASKESGDSDQSAGRRPSLPSVQKIMDDVRLLFRSWMTDRTRQLLRNGGLCVSSSTDEIMKQFYQPLVPSTSVDRNEVVLPTVDNIDIQKKRLHIFLESVKKQLSTYQKDMNFLFSEFNWLYVIAGTFHLEPTTITNFENDVLKLVCLVLLKLISKLDVAVEDALFPSSHPSERFTRSLTGIGMDVNGFTEFMSEVLGEEQCGSSVVNNLAD</sequence>
<evidence type="ECO:0000256" key="8">
    <source>
        <dbReference type="ARBA" id="ARBA00023242"/>
    </source>
</evidence>
<dbReference type="GO" id="GO:0043175">
    <property type="term" value="F:RNA polymerase core enzyme binding"/>
    <property type="evidence" value="ECO:0007669"/>
    <property type="project" value="UniProtKB-UniRule"/>
</dbReference>
<dbReference type="InterPro" id="IPR039693">
    <property type="entry name" value="Rtr1/RPAP2"/>
</dbReference>
<evidence type="ECO:0000256" key="1">
    <source>
        <dbReference type="ARBA" id="ARBA00004123"/>
    </source>
</evidence>
<keyword evidence="16" id="KW-1185">Reference proteome</keyword>
<dbReference type="AlphaFoldDB" id="A0A0N4YGW0"/>
<dbReference type="InterPro" id="IPR038534">
    <property type="entry name" value="Rtr1/RPAP2_sf"/>
</dbReference>
<comment type="function">
    <text evidence="12">Putative RNA polymerase II subunit B1 C-terminal domain (CTD) phosphatase involved in RNA polymerase II transcription regulation.</text>
</comment>
<feature type="compositionally biased region" description="Basic residues" evidence="13">
    <location>
        <begin position="256"/>
        <end position="267"/>
    </location>
</feature>
<comment type="subcellular location">
    <subcellularLocation>
        <location evidence="1 12">Nucleus</location>
    </subcellularLocation>
</comment>
<dbReference type="WBParaSite" id="NBR_0001606401-mRNA-1">
    <property type="protein sequence ID" value="NBR_0001606401-mRNA-1"/>
    <property type="gene ID" value="NBR_0001606401"/>
</dbReference>
<dbReference type="InterPro" id="IPR007308">
    <property type="entry name" value="Rtr1/RPAP2_dom"/>
</dbReference>
<protein>
    <recommendedName>
        <fullName evidence="12">RNA polymerase II subunit B1 CTD phosphatase RPAP2 homolog</fullName>
        <ecNumber evidence="12">3.1.3.16</ecNumber>
    </recommendedName>
</protein>